<dbReference type="InterPro" id="IPR015867">
    <property type="entry name" value="N-reg_PII/ATP_PRibTrfase_C"/>
</dbReference>
<reference evidence="1 2" key="1">
    <citation type="submission" date="2014-11" db="EMBL/GenBank/DDBJ databases">
        <title>Draft genome sequence of Kirrobacter mercurialis.</title>
        <authorList>
            <person name="Coil D.A."/>
            <person name="Eisen J.A."/>
        </authorList>
    </citation>
    <scope>NUCLEOTIDE SEQUENCE [LARGE SCALE GENOMIC DNA]</scope>
    <source>
        <strain evidence="1 2">Coronado</strain>
    </source>
</reference>
<dbReference type="Proteomes" id="UP000030988">
    <property type="component" value="Unassembled WGS sequence"/>
</dbReference>
<sequence>MMDAIPAMRAAKVLRIYCPVDRGTMELISAGRFAEIEQQSAFSRIMAIIRDDNALGDFGMYKAVVELSCGWELFTPDSMANPTMGEAGSPTASHTAILTVYIPADASLARVSEAVAAIVAAHPWEIPVIEMGDTSLLVRV</sequence>
<dbReference type="STRING" id="1572751.PK98_03170"/>
<dbReference type="EMBL" id="JTDN01000001">
    <property type="protein sequence ID" value="KHL25665.1"/>
    <property type="molecule type" value="Genomic_DNA"/>
</dbReference>
<gene>
    <name evidence="1" type="ORF">PK98_03170</name>
</gene>
<evidence type="ECO:0000313" key="1">
    <source>
        <dbReference type="EMBL" id="KHL25665.1"/>
    </source>
</evidence>
<protein>
    <submittedName>
        <fullName evidence="1">Uncharacterized protein</fullName>
    </submittedName>
</protein>
<keyword evidence="2" id="KW-1185">Reference proteome</keyword>
<accession>A0A0B2C0H8</accession>
<dbReference type="AlphaFoldDB" id="A0A0B2C0H8"/>
<name>A0A0B2C0H8_9SPHN</name>
<dbReference type="Gene3D" id="3.30.70.120">
    <property type="match status" value="1"/>
</dbReference>
<dbReference type="RefSeq" id="WP_039094236.1">
    <property type="nucleotide sequence ID" value="NZ_JTDN01000001.1"/>
</dbReference>
<evidence type="ECO:0000313" key="2">
    <source>
        <dbReference type="Proteomes" id="UP000030988"/>
    </source>
</evidence>
<organism evidence="1 2">
    <name type="scientific">Croceibacterium mercuriale</name>
    <dbReference type="NCBI Taxonomy" id="1572751"/>
    <lineage>
        <taxon>Bacteria</taxon>
        <taxon>Pseudomonadati</taxon>
        <taxon>Pseudomonadota</taxon>
        <taxon>Alphaproteobacteria</taxon>
        <taxon>Sphingomonadales</taxon>
        <taxon>Erythrobacteraceae</taxon>
        <taxon>Croceibacterium</taxon>
    </lineage>
</organism>
<proteinExistence type="predicted"/>
<comment type="caution">
    <text evidence="1">The sequence shown here is derived from an EMBL/GenBank/DDBJ whole genome shotgun (WGS) entry which is preliminary data.</text>
</comment>